<name>A0ABW9DA57_9BURK</name>
<proteinExistence type="predicted"/>
<protein>
    <submittedName>
        <fullName evidence="1">Uncharacterized protein</fullName>
    </submittedName>
</protein>
<accession>A0ABW9DA57</accession>
<dbReference type="Proteomes" id="UP001629367">
    <property type="component" value="Unassembled WGS sequence"/>
</dbReference>
<comment type="caution">
    <text evidence="1">The sequence shown here is derived from an EMBL/GenBank/DDBJ whole genome shotgun (WGS) entry which is preliminary data.</text>
</comment>
<gene>
    <name evidence="1" type="ORF">PQQ68_22470</name>
</gene>
<reference evidence="1 2" key="1">
    <citation type="journal article" date="2024" name="Chem. Sci.">
        <title>Discovery of megapolipeptins by genome mining of a Burkholderiales bacteria collection.</title>
        <authorList>
            <person name="Paulo B.S."/>
            <person name="Recchia M.J.J."/>
            <person name="Lee S."/>
            <person name="Fergusson C.H."/>
            <person name="Romanowski S.B."/>
            <person name="Hernandez A."/>
            <person name="Krull N."/>
            <person name="Liu D.Y."/>
            <person name="Cavanagh H."/>
            <person name="Bos A."/>
            <person name="Gray C.A."/>
            <person name="Murphy B.T."/>
            <person name="Linington R.G."/>
            <person name="Eustaquio A.S."/>
        </authorList>
    </citation>
    <scope>NUCLEOTIDE SEQUENCE [LARGE SCALE GENOMIC DNA]</scope>
    <source>
        <strain evidence="1 2">RL17-335-BIF-A</strain>
    </source>
</reference>
<sequence length="78" mass="8856">MTVNPPRLSLSAELIHSAAFRHLRAIRLALCALHTAARRQTANHRPRLSLHLKPHRHAVFVRLGVRADSLIRIVVRFA</sequence>
<keyword evidence="2" id="KW-1185">Reference proteome</keyword>
<organism evidence="1 2">
    <name type="scientific">Paraburkholderia dilworthii</name>
    <dbReference type="NCBI Taxonomy" id="948106"/>
    <lineage>
        <taxon>Bacteria</taxon>
        <taxon>Pseudomonadati</taxon>
        <taxon>Pseudomonadota</taxon>
        <taxon>Betaproteobacteria</taxon>
        <taxon>Burkholderiales</taxon>
        <taxon>Burkholderiaceae</taxon>
        <taxon>Paraburkholderia</taxon>
    </lineage>
</organism>
<evidence type="ECO:0000313" key="1">
    <source>
        <dbReference type="EMBL" id="MFM0595791.1"/>
    </source>
</evidence>
<evidence type="ECO:0000313" key="2">
    <source>
        <dbReference type="Proteomes" id="UP001629367"/>
    </source>
</evidence>
<dbReference type="RefSeq" id="WP_408215400.1">
    <property type="nucleotide sequence ID" value="NZ_JAQQBZ010000017.1"/>
</dbReference>
<dbReference type="EMBL" id="JAQQBZ010000017">
    <property type="protein sequence ID" value="MFM0595791.1"/>
    <property type="molecule type" value="Genomic_DNA"/>
</dbReference>